<sequence length="179" mass="20077">MISLSLLNGAPGIYFPCFRGVRQGDPLSPLLFCIAEEVLGRLIEVATNARVLLQILTLYADIPGQVFNPHKSKVYFGSRVSSYVRERVQTIMRIQPGMFPTVYLGAPIIKGAPKVVDLQAVFDKIIPKFRRWKGSSLSLAGRVSLVISVITSSFVRTMMVYKWPNTLLKQMEMAMRNLI</sequence>
<dbReference type="Proteomes" id="UP001318860">
    <property type="component" value="Unassembled WGS sequence"/>
</dbReference>
<dbReference type="EMBL" id="JABTTQ020000249">
    <property type="protein sequence ID" value="KAK6140803.1"/>
    <property type="molecule type" value="Genomic_DNA"/>
</dbReference>
<accession>A0ABR0VZP5</accession>
<evidence type="ECO:0000313" key="1">
    <source>
        <dbReference type="EMBL" id="KAK6140803.1"/>
    </source>
</evidence>
<name>A0ABR0VZP5_REHGL</name>
<dbReference type="PANTHER" id="PTHR33116:SF78">
    <property type="entry name" value="OS12G0587133 PROTEIN"/>
    <property type="match status" value="1"/>
</dbReference>
<protein>
    <recommendedName>
        <fullName evidence="3">Reverse transcriptase domain-containing protein</fullName>
    </recommendedName>
</protein>
<keyword evidence="2" id="KW-1185">Reference proteome</keyword>
<evidence type="ECO:0008006" key="3">
    <source>
        <dbReference type="Google" id="ProtNLM"/>
    </source>
</evidence>
<reference evidence="1 2" key="1">
    <citation type="journal article" date="2021" name="Comput. Struct. Biotechnol. J.">
        <title>De novo genome assembly of the potent medicinal plant Rehmannia glutinosa using nanopore technology.</title>
        <authorList>
            <person name="Ma L."/>
            <person name="Dong C."/>
            <person name="Song C."/>
            <person name="Wang X."/>
            <person name="Zheng X."/>
            <person name="Niu Y."/>
            <person name="Chen S."/>
            <person name="Feng W."/>
        </authorList>
    </citation>
    <scope>NUCLEOTIDE SEQUENCE [LARGE SCALE GENOMIC DNA]</scope>
    <source>
        <strain evidence="1">DH-2019</strain>
    </source>
</reference>
<gene>
    <name evidence="1" type="ORF">DH2020_025452</name>
</gene>
<proteinExistence type="predicted"/>
<evidence type="ECO:0000313" key="2">
    <source>
        <dbReference type="Proteomes" id="UP001318860"/>
    </source>
</evidence>
<dbReference type="PANTHER" id="PTHR33116">
    <property type="entry name" value="REVERSE TRANSCRIPTASE ZINC-BINDING DOMAIN-CONTAINING PROTEIN-RELATED-RELATED"/>
    <property type="match status" value="1"/>
</dbReference>
<organism evidence="1 2">
    <name type="scientific">Rehmannia glutinosa</name>
    <name type="common">Chinese foxglove</name>
    <dbReference type="NCBI Taxonomy" id="99300"/>
    <lineage>
        <taxon>Eukaryota</taxon>
        <taxon>Viridiplantae</taxon>
        <taxon>Streptophyta</taxon>
        <taxon>Embryophyta</taxon>
        <taxon>Tracheophyta</taxon>
        <taxon>Spermatophyta</taxon>
        <taxon>Magnoliopsida</taxon>
        <taxon>eudicotyledons</taxon>
        <taxon>Gunneridae</taxon>
        <taxon>Pentapetalae</taxon>
        <taxon>asterids</taxon>
        <taxon>lamiids</taxon>
        <taxon>Lamiales</taxon>
        <taxon>Orobanchaceae</taxon>
        <taxon>Rehmannieae</taxon>
        <taxon>Rehmannia</taxon>
    </lineage>
</organism>
<comment type="caution">
    <text evidence="1">The sequence shown here is derived from an EMBL/GenBank/DDBJ whole genome shotgun (WGS) entry which is preliminary data.</text>
</comment>